<protein>
    <submittedName>
        <fullName evidence="1">Uncharacterized protein</fullName>
    </submittedName>
</protein>
<dbReference type="Proteomes" id="UP000198727">
    <property type="component" value="Unassembled WGS sequence"/>
</dbReference>
<dbReference type="STRING" id="587909.SAMN05421810_101794"/>
<dbReference type="AlphaFoldDB" id="A0A1I5M4U2"/>
<organism evidence="1 2">
    <name type="scientific">Amycolatopsis arida</name>
    <dbReference type="NCBI Taxonomy" id="587909"/>
    <lineage>
        <taxon>Bacteria</taxon>
        <taxon>Bacillati</taxon>
        <taxon>Actinomycetota</taxon>
        <taxon>Actinomycetes</taxon>
        <taxon>Pseudonocardiales</taxon>
        <taxon>Pseudonocardiaceae</taxon>
        <taxon>Amycolatopsis</taxon>
    </lineage>
</organism>
<sequence>MEAHASGEHAESIMESDTEFLARLDEEVRRAHEAIARLHAEAVADLRRAAWAAQAPGARRPPERRH</sequence>
<dbReference type="EMBL" id="FOWW01000001">
    <property type="protein sequence ID" value="SFP04549.1"/>
    <property type="molecule type" value="Genomic_DNA"/>
</dbReference>
<reference evidence="2" key="1">
    <citation type="submission" date="2016-10" db="EMBL/GenBank/DDBJ databases">
        <authorList>
            <person name="Varghese N."/>
            <person name="Submissions S."/>
        </authorList>
    </citation>
    <scope>NUCLEOTIDE SEQUENCE [LARGE SCALE GENOMIC DNA]</scope>
    <source>
        <strain evidence="2">CGMCC 4.5579</strain>
    </source>
</reference>
<evidence type="ECO:0000313" key="1">
    <source>
        <dbReference type="EMBL" id="SFP04549.1"/>
    </source>
</evidence>
<proteinExistence type="predicted"/>
<keyword evidence="2" id="KW-1185">Reference proteome</keyword>
<name>A0A1I5M4U2_9PSEU</name>
<evidence type="ECO:0000313" key="2">
    <source>
        <dbReference type="Proteomes" id="UP000198727"/>
    </source>
</evidence>
<accession>A0A1I5M4U2</accession>
<gene>
    <name evidence="1" type="ORF">SAMN05421810_101794</name>
</gene>